<evidence type="ECO:0000313" key="1">
    <source>
        <dbReference type="EMBL" id="JAE13025.1"/>
    </source>
</evidence>
<dbReference type="EMBL" id="GBRH01184871">
    <property type="protein sequence ID" value="JAE13025.1"/>
    <property type="molecule type" value="Transcribed_RNA"/>
</dbReference>
<protein>
    <submittedName>
        <fullName evidence="1">Uncharacterized protein</fullName>
    </submittedName>
</protein>
<reference evidence="1" key="2">
    <citation type="journal article" date="2015" name="Data Brief">
        <title>Shoot transcriptome of the giant reed, Arundo donax.</title>
        <authorList>
            <person name="Barrero R.A."/>
            <person name="Guerrero F.D."/>
            <person name="Moolhuijzen P."/>
            <person name="Goolsby J.A."/>
            <person name="Tidwell J."/>
            <person name="Bellgard S.E."/>
            <person name="Bellgard M.I."/>
        </authorList>
    </citation>
    <scope>NUCLEOTIDE SEQUENCE</scope>
    <source>
        <tissue evidence="1">Shoot tissue taken approximately 20 cm above the soil surface</tissue>
    </source>
</reference>
<name>A0A0A9FJ23_ARUDO</name>
<organism evidence="1">
    <name type="scientific">Arundo donax</name>
    <name type="common">Giant reed</name>
    <name type="synonym">Donax arundinaceus</name>
    <dbReference type="NCBI Taxonomy" id="35708"/>
    <lineage>
        <taxon>Eukaryota</taxon>
        <taxon>Viridiplantae</taxon>
        <taxon>Streptophyta</taxon>
        <taxon>Embryophyta</taxon>
        <taxon>Tracheophyta</taxon>
        <taxon>Spermatophyta</taxon>
        <taxon>Magnoliopsida</taxon>
        <taxon>Liliopsida</taxon>
        <taxon>Poales</taxon>
        <taxon>Poaceae</taxon>
        <taxon>PACMAD clade</taxon>
        <taxon>Arundinoideae</taxon>
        <taxon>Arundineae</taxon>
        <taxon>Arundo</taxon>
    </lineage>
</organism>
<accession>A0A0A9FJ23</accession>
<reference evidence="1" key="1">
    <citation type="submission" date="2014-09" db="EMBL/GenBank/DDBJ databases">
        <authorList>
            <person name="Magalhaes I.L.F."/>
            <person name="Oliveira U."/>
            <person name="Santos F.R."/>
            <person name="Vidigal T.H.D.A."/>
            <person name="Brescovit A.D."/>
            <person name="Santos A.J."/>
        </authorList>
    </citation>
    <scope>NUCLEOTIDE SEQUENCE</scope>
    <source>
        <tissue evidence="1">Shoot tissue taken approximately 20 cm above the soil surface</tissue>
    </source>
</reference>
<sequence length="36" mass="4450">MFVLVQLNTRRVRERDRTLMFVRGENSMSQDYLKFI</sequence>
<dbReference type="AlphaFoldDB" id="A0A0A9FJ23"/>
<proteinExistence type="predicted"/>